<feature type="compositionally biased region" description="Pro residues" evidence="6">
    <location>
        <begin position="1728"/>
        <end position="1738"/>
    </location>
</feature>
<feature type="region of interest" description="Disordered" evidence="6">
    <location>
        <begin position="387"/>
        <end position="438"/>
    </location>
</feature>
<dbReference type="GO" id="GO:0031491">
    <property type="term" value="F:nucleosome binding"/>
    <property type="evidence" value="ECO:0007669"/>
    <property type="project" value="TreeGrafter"/>
</dbReference>
<comment type="function">
    <text evidence="1">Has a role in a nucleosome assembly pathway that is required for the integrity of heterochromatin and proper chromosome segregation.</text>
</comment>
<organism evidence="7 8">
    <name type="scientific">Teratosphaeria nubilosa</name>
    <dbReference type="NCBI Taxonomy" id="161662"/>
    <lineage>
        <taxon>Eukaryota</taxon>
        <taxon>Fungi</taxon>
        <taxon>Dikarya</taxon>
        <taxon>Ascomycota</taxon>
        <taxon>Pezizomycotina</taxon>
        <taxon>Dothideomycetes</taxon>
        <taxon>Dothideomycetidae</taxon>
        <taxon>Mycosphaerellales</taxon>
        <taxon>Teratosphaeriaceae</taxon>
        <taxon>Teratosphaeria</taxon>
    </lineage>
</organism>
<gene>
    <name evidence="7" type="ORF">EJ03DRAFT_324402</name>
</gene>
<evidence type="ECO:0000256" key="2">
    <source>
        <dbReference type="ARBA" id="ARBA00004123"/>
    </source>
</evidence>
<feature type="compositionally biased region" description="Basic and acidic residues" evidence="6">
    <location>
        <begin position="1914"/>
        <end position="1926"/>
    </location>
</feature>
<feature type="compositionally biased region" description="Acidic residues" evidence="6">
    <location>
        <begin position="1895"/>
        <end position="1913"/>
    </location>
</feature>
<sequence length="1956" mass="217747">MSAWHALNVESDDEGSDIEIDNTKELQIEEALKLYQNALKYHAEGPGSFDKAAEAYQELFDSDIFRYAESQPELRRIELFGPLPEDDALFADGVDGGPVVATASLEAGPSTLPQILHLSHKNYAQFKLEYLTARLDNLNVNLNQILLEVASAIDHFVQALDKDDTDLDLWRRTAAVGEMLDSKRIARFCLEAVLEGDDEGLSGVLSMPGLDESLASEHLLDLVQQLNDQLSTLQAPISPVKRKVLSKMLKQRLTVYGEIAAFVEKHGMPGKAVQQPARIILKTPKTWAEVGDALLRQLSAENFGTGGLGPGSAIGFDLATVARPAAKAAATEPETMSVDTVSARVEPSLLPSIVDQFPGMDKGKPTVQPQIAPADANMISIIESGLETQRMEIDSPTTTLPSRKRSGEAAGLQHDGNEEGRSKSRRTRARDSNADVGDNRQAMIDANIRWEYEQQLKEFEAVDDWVFDTVGNLFERIGVVGFSKTKDVRQEITTEAEHTANGEPAAFDALRVAKQDILSFLRNYTDQVAVPLLQGGDNFDFVPGPIATNTSSSPGMPTKRAKKKLPLPNDGLLDFLQAINDQWLPNQAVAFAWLVQALLQPRRYHPDGNTYTQFLWPEALKTMIVRTLVNFDESLFDEASRRLQKCIVHISTQPGDELVQEEDMDSWAEVFQAIFELHLDIYMLIKQPNSGVDIYTITSQGDRLGRWAALAREAMHFRSQAQSAPSLQDTLNLRFLWATTFSIAACDDVIQDHVIECMNDLRAVFVKAEPPVIYLQNNAVMPELSVAALDRELSRLTTRDFFLKVTSEDLSDPTAVIESLEPLLLALEASDTGSISADDGEDDLSQRAPQVSPELVRFLKSSDMSVRFLLWQRLRDAYLGIDYKPMVVATHFRMMRMILDELKATTGSNLAEADRLSAVLKSLRLLQSLVVKTLTLMQSDDAALECIDEGGLKSAVLMFGDILQLLQVFNVFEDSLRVGKAQPPTQSNGSLMPTFGATTTLMHEMQLHIWMILYALLREAIYQNSDMYPDFVEDKFEFLRSIHRNLGLRGICGGSNRMFVRMLKDEFVNMKEIENYDSEQAQVLYDLYGLNCFLNPAHDLIEHHCTHDAFLERGVAIQAVDLLLAQANKIPVKDLVKHSLKDTIDKVHGAAPRKKPTETILRNREIYRGHLRSAINPMDLYGCLKGEGSHLAISPIPKEDAMLAAKGWYFLMGNIALTKFKSQKRTAPTPSEDVDIAIAFFMQDLEFSGDNWETWFRLAQAYDTKIEESAVWSAEKLNNNMAEVVALQKAAIHCYILASALAHRSAALDFDTQEKLLELYQEFGMRLYSTSREPFSMLPFDTSDQEKFLSTPQGMDRKKAWKSMRLYTTWKLTRTMFMRAARGKSQSWHLQYMLGKCLWKMHSASPEVLGSDDPPSADEVLAAIIKSIELLPDKRDSRERKEPTLGPHYKLVSVVHKMVIRGSIGLDQAREALENTQYARGVTFPLKQDEWVPYVLAVLKNLRAADKSNWHHRMVARAAHIIYAEDQTSSNGASSHVGAIGAKHELTQQMFTKTMVLQVWRPECERAGRHFVYTSRYTRFFTQILEQLKDRPGLEALARRVRRRPHDMFEHGLVWQEICNAYLRLLRSYANLSEGLETSTFSSIVHDEFLQRKDPLEKWMQIQDTGASPALDVLREVQELKKINQSLMKPAPIDDLIGDAYAQLFATIGKTLWQEEQRIKQEEEARRPPPPAADPPRNPMMSLNHLMNVEAASDAAAAAARAPSAIPAPTAAQSEPVPRKKIGVGRREIRLCAEACNQKASAAIANRAANTRVEVVINTSRILAGECSAHTSAAGSVDDDADDESELSELEEDEAGEEDENGEDDGAKSAKPAPLFPHLAQARTDSQEESVGFETADEGSVDGEGDVEMGEAGEDARAGGADEARTLTEGVSTGVAEAARNEDGGVAEIKDSQEEG</sequence>
<evidence type="ECO:0000256" key="1">
    <source>
        <dbReference type="ARBA" id="ARBA00002687"/>
    </source>
</evidence>
<reference evidence="7" key="1">
    <citation type="journal article" date="2020" name="Stud. Mycol.">
        <title>101 Dothideomycetes genomes: a test case for predicting lifestyles and emergence of pathogens.</title>
        <authorList>
            <person name="Haridas S."/>
            <person name="Albert R."/>
            <person name="Binder M."/>
            <person name="Bloem J."/>
            <person name="Labutti K."/>
            <person name="Salamov A."/>
            <person name="Andreopoulos B."/>
            <person name="Baker S."/>
            <person name="Barry K."/>
            <person name="Bills G."/>
            <person name="Bluhm B."/>
            <person name="Cannon C."/>
            <person name="Castanera R."/>
            <person name="Culley D."/>
            <person name="Daum C."/>
            <person name="Ezra D."/>
            <person name="Gonzalez J."/>
            <person name="Henrissat B."/>
            <person name="Kuo A."/>
            <person name="Liang C."/>
            <person name="Lipzen A."/>
            <person name="Lutzoni F."/>
            <person name="Magnuson J."/>
            <person name="Mondo S."/>
            <person name="Nolan M."/>
            <person name="Ohm R."/>
            <person name="Pangilinan J."/>
            <person name="Park H.-J."/>
            <person name="Ramirez L."/>
            <person name="Alfaro M."/>
            <person name="Sun H."/>
            <person name="Tritt A."/>
            <person name="Yoshinaga Y."/>
            <person name="Zwiers L.-H."/>
            <person name="Turgeon B."/>
            <person name="Goodwin S."/>
            <person name="Spatafora J."/>
            <person name="Crous P."/>
            <person name="Grigoriev I."/>
        </authorList>
    </citation>
    <scope>NUCLEOTIDE SEQUENCE</scope>
    <source>
        <strain evidence="7">CBS 116005</strain>
    </source>
</reference>
<dbReference type="Proteomes" id="UP000799436">
    <property type="component" value="Unassembled WGS sequence"/>
</dbReference>
<evidence type="ECO:0000256" key="6">
    <source>
        <dbReference type="SAM" id="MobiDB-lite"/>
    </source>
</evidence>
<accession>A0A6G1LL09</accession>
<evidence type="ECO:0000313" key="8">
    <source>
        <dbReference type="Proteomes" id="UP000799436"/>
    </source>
</evidence>
<dbReference type="EMBL" id="ML995813">
    <property type="protein sequence ID" value="KAF2772854.1"/>
    <property type="molecule type" value="Genomic_DNA"/>
</dbReference>
<feature type="compositionally biased region" description="Basic and acidic residues" evidence="6">
    <location>
        <begin position="1939"/>
        <end position="1956"/>
    </location>
</feature>
<dbReference type="GO" id="GO:0006325">
    <property type="term" value="P:chromatin organization"/>
    <property type="evidence" value="ECO:0007669"/>
    <property type="project" value="InterPro"/>
</dbReference>
<dbReference type="GO" id="GO:0000417">
    <property type="term" value="C:HIR complex"/>
    <property type="evidence" value="ECO:0007669"/>
    <property type="project" value="TreeGrafter"/>
</dbReference>
<feature type="region of interest" description="Disordered" evidence="6">
    <location>
        <begin position="1830"/>
        <end position="1932"/>
    </location>
</feature>
<feature type="compositionally biased region" description="Basic and acidic residues" evidence="6">
    <location>
        <begin position="1718"/>
        <end position="1727"/>
    </location>
</feature>
<evidence type="ECO:0000256" key="5">
    <source>
        <dbReference type="ARBA" id="ARBA00023242"/>
    </source>
</evidence>
<dbReference type="InterPro" id="IPR033053">
    <property type="entry name" value="Hir3/CABIN1"/>
</dbReference>
<evidence type="ECO:0000256" key="3">
    <source>
        <dbReference type="ARBA" id="ARBA00007335"/>
    </source>
</evidence>
<evidence type="ECO:0000313" key="7">
    <source>
        <dbReference type="EMBL" id="KAF2772854.1"/>
    </source>
</evidence>
<dbReference type="PANTHER" id="PTHR15502">
    <property type="entry name" value="CALCINEURIN-BINDING PROTEIN CABIN 1-RELATED"/>
    <property type="match status" value="1"/>
</dbReference>
<comment type="similarity">
    <text evidence="3">Belongs to the HIR3 family.</text>
</comment>
<dbReference type="PANTHER" id="PTHR15502:SF7">
    <property type="entry name" value="CALCINEURIN-BINDING PROTEIN CABIN-1"/>
    <property type="match status" value="1"/>
</dbReference>
<dbReference type="OrthoDB" id="77564at2759"/>
<keyword evidence="5" id="KW-0539">Nucleus</keyword>
<proteinExistence type="inferred from homology"/>
<keyword evidence="8" id="KW-1185">Reference proteome</keyword>
<feature type="region of interest" description="Disordered" evidence="6">
    <location>
        <begin position="1718"/>
        <end position="1741"/>
    </location>
</feature>
<comment type="subcellular location">
    <subcellularLocation>
        <location evidence="2">Nucleus</location>
    </subcellularLocation>
</comment>
<feature type="region of interest" description="Disordered" evidence="6">
    <location>
        <begin position="1937"/>
        <end position="1956"/>
    </location>
</feature>
<evidence type="ECO:0000256" key="4">
    <source>
        <dbReference type="ARBA" id="ARBA00014848"/>
    </source>
</evidence>
<protein>
    <recommendedName>
        <fullName evidence="4">Histone transcription regulator 3 homolog</fullName>
    </recommendedName>
</protein>
<feature type="compositionally biased region" description="Acidic residues" evidence="6">
    <location>
        <begin position="1837"/>
        <end position="1864"/>
    </location>
</feature>
<dbReference type="GO" id="GO:0005634">
    <property type="term" value="C:nucleus"/>
    <property type="evidence" value="ECO:0007669"/>
    <property type="project" value="UniProtKB-SubCell"/>
</dbReference>
<name>A0A6G1LL09_9PEZI</name>